<comment type="caution">
    <text evidence="1">The sequence shown here is derived from an EMBL/GenBank/DDBJ whole genome shotgun (WGS) entry which is preliminary data.</text>
</comment>
<keyword evidence="2" id="KW-1185">Reference proteome</keyword>
<dbReference type="EMBL" id="JAWNGG020000103">
    <property type="protein sequence ID" value="KAK9301927.1"/>
    <property type="molecule type" value="Genomic_DNA"/>
</dbReference>
<dbReference type="PANTHER" id="PTHR47331:SF5">
    <property type="entry name" value="RIBONUCLEASE H"/>
    <property type="match status" value="1"/>
</dbReference>
<dbReference type="Proteomes" id="UP001432146">
    <property type="component" value="Unassembled WGS sequence"/>
</dbReference>
<accession>A0AAW0ZW05</accession>
<reference evidence="1 2" key="1">
    <citation type="submission" date="2024-05" db="EMBL/GenBank/DDBJ databases">
        <title>The nuclear and mitochondrial genome assemblies of Tetragonisca angustula (Apidae: Meliponini), a tiny yet remarkable pollinator in the Neotropics.</title>
        <authorList>
            <person name="Ferrari R."/>
            <person name="Ricardo P.C."/>
            <person name="Dias F.C."/>
            <person name="Araujo N.S."/>
            <person name="Soares D.O."/>
            <person name="Zhou Q.-S."/>
            <person name="Zhu C.-D."/>
            <person name="Coutinho L."/>
            <person name="Airas M.C."/>
            <person name="Batista T.M."/>
        </authorList>
    </citation>
    <scope>NUCLEOTIDE SEQUENCE [LARGE SCALE GENOMIC DNA]</scope>
    <source>
        <strain evidence="1">ASF017062</strain>
        <tissue evidence="1">Abdomen</tissue>
    </source>
</reference>
<evidence type="ECO:0000313" key="1">
    <source>
        <dbReference type="EMBL" id="KAK9301927.1"/>
    </source>
</evidence>
<dbReference type="AlphaFoldDB" id="A0AAW0ZW05"/>
<evidence type="ECO:0000313" key="2">
    <source>
        <dbReference type="Proteomes" id="UP001432146"/>
    </source>
</evidence>
<protein>
    <submittedName>
        <fullName evidence="1">Uncharacterized protein</fullName>
    </submittedName>
</protein>
<dbReference type="Pfam" id="PF05380">
    <property type="entry name" value="Peptidase_A17"/>
    <property type="match status" value="1"/>
</dbReference>
<dbReference type="PANTHER" id="PTHR47331">
    <property type="entry name" value="PHD-TYPE DOMAIN-CONTAINING PROTEIN"/>
    <property type="match status" value="1"/>
</dbReference>
<name>A0AAW0ZW05_9HYME</name>
<sequence>MSIRQWSSNEHSVLSGLPETSVKLSLSPSNDNTIKTLGIFWESLHDRITYSVQHATTHRPITKCTILAEVAKIYYPLGLLGPAKILVQKLWTLKLHWDESIPLDIHTYWTTYCR</sequence>
<proteinExistence type="predicted"/>
<dbReference type="InterPro" id="IPR008042">
    <property type="entry name" value="Retrotrans_Pao"/>
</dbReference>
<gene>
    <name evidence="1" type="ORF">QLX08_005924</name>
</gene>
<organism evidence="1 2">
    <name type="scientific">Tetragonisca angustula</name>
    <dbReference type="NCBI Taxonomy" id="166442"/>
    <lineage>
        <taxon>Eukaryota</taxon>
        <taxon>Metazoa</taxon>
        <taxon>Ecdysozoa</taxon>
        <taxon>Arthropoda</taxon>
        <taxon>Hexapoda</taxon>
        <taxon>Insecta</taxon>
        <taxon>Pterygota</taxon>
        <taxon>Neoptera</taxon>
        <taxon>Endopterygota</taxon>
        <taxon>Hymenoptera</taxon>
        <taxon>Apocrita</taxon>
        <taxon>Aculeata</taxon>
        <taxon>Apoidea</taxon>
        <taxon>Anthophila</taxon>
        <taxon>Apidae</taxon>
        <taxon>Tetragonisca</taxon>
    </lineage>
</organism>